<gene>
    <name evidence="2" type="ORF">AVDCRST_MAG18-3467</name>
</gene>
<feature type="compositionally biased region" description="Polar residues" evidence="1">
    <location>
        <begin position="102"/>
        <end position="112"/>
    </location>
</feature>
<evidence type="ECO:0000313" key="2">
    <source>
        <dbReference type="EMBL" id="CAA9583363.1"/>
    </source>
</evidence>
<accession>A0A6J4VNB0</accession>
<dbReference type="AlphaFoldDB" id="A0A6J4VNB0"/>
<name>A0A6J4VNB0_9BACT</name>
<feature type="compositionally biased region" description="Polar residues" evidence="1">
    <location>
        <begin position="1"/>
        <end position="13"/>
    </location>
</feature>
<feature type="region of interest" description="Disordered" evidence="1">
    <location>
        <begin position="1"/>
        <end position="56"/>
    </location>
</feature>
<organism evidence="2">
    <name type="scientific">uncultured Thermomicrobiales bacterium</name>
    <dbReference type="NCBI Taxonomy" id="1645740"/>
    <lineage>
        <taxon>Bacteria</taxon>
        <taxon>Pseudomonadati</taxon>
        <taxon>Thermomicrobiota</taxon>
        <taxon>Thermomicrobia</taxon>
        <taxon>Thermomicrobiales</taxon>
        <taxon>environmental samples</taxon>
    </lineage>
</organism>
<feature type="compositionally biased region" description="Basic residues" evidence="1">
    <location>
        <begin position="24"/>
        <end position="50"/>
    </location>
</feature>
<evidence type="ECO:0000256" key="1">
    <source>
        <dbReference type="SAM" id="MobiDB-lite"/>
    </source>
</evidence>
<feature type="region of interest" description="Disordered" evidence="1">
    <location>
        <begin position="102"/>
        <end position="151"/>
    </location>
</feature>
<sequence>WRSQSFHLRSGTWTPPPICTSRSSTRRRGTTAGRRPRRAHGSRTPSRHRAPSASRCSRAICSASSWASPSPGSTGRTSISRRCASRATVSEQGWEPVCSCISSRPSGNSASNARIYSPRTRDRRRRSMRSMATTPARRCASWPVASTRAIA</sequence>
<feature type="region of interest" description="Disordered" evidence="1">
    <location>
        <begin position="62"/>
        <end position="81"/>
    </location>
</feature>
<protein>
    <submittedName>
        <fullName evidence="2">Uncharacterized protein</fullName>
    </submittedName>
</protein>
<dbReference type="EMBL" id="CADCWN010000267">
    <property type="protein sequence ID" value="CAA9583363.1"/>
    <property type="molecule type" value="Genomic_DNA"/>
</dbReference>
<feature type="compositionally biased region" description="Low complexity" evidence="1">
    <location>
        <begin position="62"/>
        <end position="73"/>
    </location>
</feature>
<feature type="non-terminal residue" evidence="2">
    <location>
        <position position="151"/>
    </location>
</feature>
<reference evidence="2" key="1">
    <citation type="submission" date="2020-02" db="EMBL/GenBank/DDBJ databases">
        <authorList>
            <person name="Meier V. D."/>
        </authorList>
    </citation>
    <scope>NUCLEOTIDE SEQUENCE</scope>
    <source>
        <strain evidence="2">AVDCRST_MAG18</strain>
    </source>
</reference>
<feature type="non-terminal residue" evidence="2">
    <location>
        <position position="1"/>
    </location>
</feature>
<proteinExistence type="predicted"/>